<feature type="domain" description="Ice-binding protein C-terminal" evidence="2">
    <location>
        <begin position="191"/>
        <end position="212"/>
    </location>
</feature>
<dbReference type="Proteomes" id="UP001157167">
    <property type="component" value="Unassembled WGS sequence"/>
</dbReference>
<dbReference type="EMBL" id="BSPX01000001">
    <property type="protein sequence ID" value="GLT20564.1"/>
    <property type="molecule type" value="Genomic_DNA"/>
</dbReference>
<feature type="chain" id="PRO_5046892462" description="Ice-binding protein C-terminal domain-containing protein" evidence="1">
    <location>
        <begin position="21"/>
        <end position="216"/>
    </location>
</feature>
<keyword evidence="4" id="KW-1185">Reference proteome</keyword>
<keyword evidence="1" id="KW-0732">Signal</keyword>
<proteinExistence type="predicted"/>
<feature type="signal peptide" evidence="1">
    <location>
        <begin position="1"/>
        <end position="20"/>
    </location>
</feature>
<evidence type="ECO:0000256" key="1">
    <source>
        <dbReference type="SAM" id="SignalP"/>
    </source>
</evidence>
<accession>A0ABQ6F5M8</accession>
<sequence length="216" mass="21794">MKKLLAMTVIAAALSQNAHATIVLDFEGAGSGAQLLNFYNGGTDSAGNSGTNYGIGFGSNALAAIDSDDGGSGNFANEPSSKTTMFFLSGSAVLNYAAGFDTGFSFFYSSSTAASVKVYDGIDATGTLLADIPLTAQFNQGCTGDPTGGFCNWTAVGASFAGIAKSIDFGGTVNQVGYDNITFGSSTPGKVPEPASLALVGAGIAAILRTRRRSAR</sequence>
<reference evidence="4" key="1">
    <citation type="journal article" date="2019" name="Int. J. Syst. Evol. Microbiol.">
        <title>The Global Catalogue of Microorganisms (GCM) 10K type strain sequencing project: providing services to taxonomists for standard genome sequencing and annotation.</title>
        <authorList>
            <consortium name="The Broad Institute Genomics Platform"/>
            <consortium name="The Broad Institute Genome Sequencing Center for Infectious Disease"/>
            <person name="Wu L."/>
            <person name="Ma J."/>
        </authorList>
    </citation>
    <scope>NUCLEOTIDE SEQUENCE [LARGE SCALE GENOMIC DNA]</scope>
    <source>
        <strain evidence="4">NBRC 102407</strain>
    </source>
</reference>
<comment type="caution">
    <text evidence="3">The sequence shown here is derived from an EMBL/GenBank/DDBJ whole genome shotgun (WGS) entry which is preliminary data.</text>
</comment>
<organism evidence="3 4">
    <name type="scientific">Zoogloea oryzae</name>
    <dbReference type="NCBI Taxonomy" id="310767"/>
    <lineage>
        <taxon>Bacteria</taxon>
        <taxon>Pseudomonadati</taxon>
        <taxon>Pseudomonadota</taxon>
        <taxon>Betaproteobacteria</taxon>
        <taxon>Rhodocyclales</taxon>
        <taxon>Zoogloeaceae</taxon>
        <taxon>Zoogloea</taxon>
    </lineage>
</organism>
<evidence type="ECO:0000313" key="3">
    <source>
        <dbReference type="EMBL" id="GLT20564.1"/>
    </source>
</evidence>
<evidence type="ECO:0000313" key="4">
    <source>
        <dbReference type="Proteomes" id="UP001157167"/>
    </source>
</evidence>
<dbReference type="InterPro" id="IPR013424">
    <property type="entry name" value="Ice-binding_C"/>
</dbReference>
<dbReference type="RefSeq" id="WP_284186185.1">
    <property type="nucleotide sequence ID" value="NZ_BSPX01000001.1"/>
</dbReference>
<evidence type="ECO:0000259" key="2">
    <source>
        <dbReference type="Pfam" id="PF07589"/>
    </source>
</evidence>
<protein>
    <recommendedName>
        <fullName evidence="2">Ice-binding protein C-terminal domain-containing protein</fullName>
    </recommendedName>
</protein>
<dbReference type="Pfam" id="PF07589">
    <property type="entry name" value="PEP-CTERM"/>
    <property type="match status" value="1"/>
</dbReference>
<name>A0ABQ6F5M8_9RHOO</name>
<gene>
    <name evidence="3" type="ORF">GCM10007933_00150</name>
</gene>
<dbReference type="NCBIfam" id="TIGR02595">
    <property type="entry name" value="PEP_CTERM"/>
    <property type="match status" value="1"/>
</dbReference>